<evidence type="ECO:0000259" key="4">
    <source>
        <dbReference type="Pfam" id="PF00891"/>
    </source>
</evidence>
<dbReference type="InterPro" id="IPR016461">
    <property type="entry name" value="COMT-like"/>
</dbReference>
<dbReference type="CDD" id="cd02440">
    <property type="entry name" value="AdoMet_MTases"/>
    <property type="match status" value="1"/>
</dbReference>
<dbReference type="Pfam" id="PF00891">
    <property type="entry name" value="Methyltransf_2"/>
    <property type="match status" value="1"/>
</dbReference>
<keyword evidence="2" id="KW-0808">Transferase</keyword>
<dbReference type="PIRSF" id="PIRSF005739">
    <property type="entry name" value="O-mtase"/>
    <property type="match status" value="1"/>
</dbReference>
<dbReference type="GO" id="GO:0032259">
    <property type="term" value="P:methylation"/>
    <property type="evidence" value="ECO:0007669"/>
    <property type="project" value="UniProtKB-KW"/>
</dbReference>
<dbReference type="SUPFAM" id="SSF53335">
    <property type="entry name" value="S-adenosyl-L-methionine-dependent methyltransferases"/>
    <property type="match status" value="1"/>
</dbReference>
<protein>
    <submittedName>
        <fullName evidence="6">Methyltransferase</fullName>
    </submittedName>
</protein>
<gene>
    <name evidence="6" type="ORF">ACIBG2_11700</name>
</gene>
<keyword evidence="1 6" id="KW-0489">Methyltransferase</keyword>
<evidence type="ECO:0000256" key="2">
    <source>
        <dbReference type="ARBA" id="ARBA00022679"/>
    </source>
</evidence>
<evidence type="ECO:0000256" key="3">
    <source>
        <dbReference type="ARBA" id="ARBA00022691"/>
    </source>
</evidence>
<dbReference type="InterPro" id="IPR029063">
    <property type="entry name" value="SAM-dependent_MTases_sf"/>
</dbReference>
<feature type="domain" description="O-methyltransferase dimerisation" evidence="5">
    <location>
        <begin position="14"/>
        <end position="77"/>
    </location>
</feature>
<proteinExistence type="predicted"/>
<dbReference type="Gene3D" id="1.10.287.1350">
    <property type="match status" value="1"/>
</dbReference>
<evidence type="ECO:0000313" key="6">
    <source>
        <dbReference type="EMBL" id="MFI6498046.1"/>
    </source>
</evidence>
<dbReference type="GO" id="GO:0008168">
    <property type="term" value="F:methyltransferase activity"/>
    <property type="evidence" value="ECO:0007669"/>
    <property type="project" value="UniProtKB-KW"/>
</dbReference>
<keyword evidence="3" id="KW-0949">S-adenosyl-L-methionine</keyword>
<dbReference type="PROSITE" id="PS51683">
    <property type="entry name" value="SAM_OMT_II"/>
    <property type="match status" value="1"/>
</dbReference>
<dbReference type="Proteomes" id="UP001612741">
    <property type="component" value="Unassembled WGS sequence"/>
</dbReference>
<dbReference type="InterPro" id="IPR001077">
    <property type="entry name" value="COMT_C"/>
</dbReference>
<dbReference type="InterPro" id="IPR036390">
    <property type="entry name" value="WH_DNA-bd_sf"/>
</dbReference>
<dbReference type="InterPro" id="IPR012967">
    <property type="entry name" value="COMT_dimerisation"/>
</dbReference>
<dbReference type="RefSeq" id="WP_397081306.1">
    <property type="nucleotide sequence ID" value="NZ_JBITGY010000003.1"/>
</dbReference>
<evidence type="ECO:0000259" key="5">
    <source>
        <dbReference type="Pfam" id="PF08100"/>
    </source>
</evidence>
<comment type="caution">
    <text evidence="6">The sequence shown here is derived from an EMBL/GenBank/DDBJ whole genome shotgun (WGS) entry which is preliminary data.</text>
</comment>
<dbReference type="Gene3D" id="3.40.50.150">
    <property type="entry name" value="Vaccinia Virus protein VP39"/>
    <property type="match status" value="1"/>
</dbReference>
<dbReference type="InterPro" id="IPR036388">
    <property type="entry name" value="WH-like_DNA-bd_sf"/>
</dbReference>
<organism evidence="6 7">
    <name type="scientific">Nonomuraea typhae</name>
    <dbReference type="NCBI Taxonomy" id="2603600"/>
    <lineage>
        <taxon>Bacteria</taxon>
        <taxon>Bacillati</taxon>
        <taxon>Actinomycetota</taxon>
        <taxon>Actinomycetes</taxon>
        <taxon>Streptosporangiales</taxon>
        <taxon>Streptosporangiaceae</taxon>
        <taxon>Nonomuraea</taxon>
    </lineage>
</organism>
<dbReference type="Pfam" id="PF08100">
    <property type="entry name" value="Dimerisation"/>
    <property type="match status" value="1"/>
</dbReference>
<sequence>MRSADPRGRGALVRLVYGYMASQMIHVAVRLGVFDLVREAPRTDEELAGKTGTHPPSLLRLLRALASLGLLTEVEPRRFGPAGTGTRLESGAADGLNAITRLFCSPEFWASWGNLQYSIETGKPAFELVHGMSFFTYLERHEELAATFNDAMAENASFEAPRFVAGYDFSRFSRIVDVGGGNGSLLLAILARYPDLRGVVFETPPVAAEARATVAAAGLVDRCAVVEGDFFEKIPVTGDAFLVKSVVHNWDDDRCVALLRTCRAAMPPEAALLVLEPVLPAVMESAVCVETVMSDLNMLALTAGGFERSEADFRRLFTRAGLALVSISPTIEATDFRVIEARVA</sequence>
<name>A0ABW7YQ61_9ACTN</name>
<dbReference type="Gene3D" id="1.10.10.10">
    <property type="entry name" value="Winged helix-like DNA-binding domain superfamily/Winged helix DNA-binding domain"/>
    <property type="match status" value="1"/>
</dbReference>
<keyword evidence="7" id="KW-1185">Reference proteome</keyword>
<dbReference type="SUPFAM" id="SSF46785">
    <property type="entry name" value="Winged helix' DNA-binding domain"/>
    <property type="match status" value="1"/>
</dbReference>
<reference evidence="6 7" key="1">
    <citation type="submission" date="2024-10" db="EMBL/GenBank/DDBJ databases">
        <title>The Natural Products Discovery Center: Release of the First 8490 Sequenced Strains for Exploring Actinobacteria Biosynthetic Diversity.</title>
        <authorList>
            <person name="Kalkreuter E."/>
            <person name="Kautsar S.A."/>
            <person name="Yang D."/>
            <person name="Bader C.D."/>
            <person name="Teijaro C.N."/>
            <person name="Fluegel L."/>
            <person name="Davis C.M."/>
            <person name="Simpson J.R."/>
            <person name="Lauterbach L."/>
            <person name="Steele A.D."/>
            <person name="Gui C."/>
            <person name="Meng S."/>
            <person name="Li G."/>
            <person name="Viehrig K."/>
            <person name="Ye F."/>
            <person name="Su P."/>
            <person name="Kiefer A.F."/>
            <person name="Nichols A."/>
            <person name="Cepeda A.J."/>
            <person name="Yan W."/>
            <person name="Fan B."/>
            <person name="Jiang Y."/>
            <person name="Adhikari A."/>
            <person name="Zheng C.-J."/>
            <person name="Schuster L."/>
            <person name="Cowan T.M."/>
            <person name="Smanski M.J."/>
            <person name="Chevrette M.G."/>
            <person name="De Carvalho L.P.S."/>
            <person name="Shen B."/>
        </authorList>
    </citation>
    <scope>NUCLEOTIDE SEQUENCE [LARGE SCALE GENOMIC DNA]</scope>
    <source>
        <strain evidence="6 7">NPDC050545</strain>
    </source>
</reference>
<dbReference type="EMBL" id="JBITGY010000003">
    <property type="protein sequence ID" value="MFI6498046.1"/>
    <property type="molecule type" value="Genomic_DNA"/>
</dbReference>
<dbReference type="PANTHER" id="PTHR43712:SF2">
    <property type="entry name" value="O-METHYLTRANSFERASE CICE"/>
    <property type="match status" value="1"/>
</dbReference>
<evidence type="ECO:0000313" key="7">
    <source>
        <dbReference type="Proteomes" id="UP001612741"/>
    </source>
</evidence>
<accession>A0ABW7YQ61</accession>
<dbReference type="PANTHER" id="PTHR43712">
    <property type="entry name" value="PUTATIVE (AFU_ORTHOLOGUE AFUA_4G14580)-RELATED"/>
    <property type="match status" value="1"/>
</dbReference>
<evidence type="ECO:0000256" key="1">
    <source>
        <dbReference type="ARBA" id="ARBA00022603"/>
    </source>
</evidence>
<feature type="domain" description="O-methyltransferase C-terminal" evidence="4">
    <location>
        <begin position="112"/>
        <end position="322"/>
    </location>
</feature>